<evidence type="ECO:0000313" key="3">
    <source>
        <dbReference type="EMBL" id="ETN11009.1"/>
    </source>
</evidence>
<feature type="compositionally biased region" description="Basic residues" evidence="2">
    <location>
        <begin position="1285"/>
        <end position="1297"/>
    </location>
</feature>
<organism evidence="3 4">
    <name type="scientific">Phytophthora nicotianae (strain INRA-310)</name>
    <name type="common">Phytophthora parasitica</name>
    <dbReference type="NCBI Taxonomy" id="761204"/>
    <lineage>
        <taxon>Eukaryota</taxon>
        <taxon>Sar</taxon>
        <taxon>Stramenopiles</taxon>
        <taxon>Oomycota</taxon>
        <taxon>Peronosporomycetes</taxon>
        <taxon>Peronosporales</taxon>
        <taxon>Peronosporaceae</taxon>
        <taxon>Phytophthora</taxon>
    </lineage>
</organism>
<reference evidence="3 4" key="2">
    <citation type="submission" date="2013-11" db="EMBL/GenBank/DDBJ databases">
        <title>The Genome Sequence of Phytophthora parasitica INRA-310.</title>
        <authorList>
            <consortium name="The Broad Institute Genomics Platform"/>
            <person name="Russ C."/>
            <person name="Tyler B."/>
            <person name="Panabieres F."/>
            <person name="Shan W."/>
            <person name="Tripathy S."/>
            <person name="Grunwald N."/>
            <person name="Machado M."/>
            <person name="Johnson C.S."/>
            <person name="Arredondo F."/>
            <person name="Hong C."/>
            <person name="Coffey M."/>
            <person name="Young S.K."/>
            <person name="Zeng Q."/>
            <person name="Gargeya S."/>
            <person name="Fitzgerald M."/>
            <person name="Abouelleil A."/>
            <person name="Alvarado L."/>
            <person name="Chapman S.B."/>
            <person name="Gainer-Dewar J."/>
            <person name="Goldberg J."/>
            <person name="Griggs A."/>
            <person name="Gujja S."/>
            <person name="Hansen M."/>
            <person name="Howarth C."/>
            <person name="Imamovic A."/>
            <person name="Ireland A."/>
            <person name="Larimer J."/>
            <person name="McCowan C."/>
            <person name="Murphy C."/>
            <person name="Pearson M."/>
            <person name="Poon T.W."/>
            <person name="Priest M."/>
            <person name="Roberts A."/>
            <person name="Saif S."/>
            <person name="Shea T."/>
            <person name="Sykes S."/>
            <person name="Wortman J."/>
            <person name="Nusbaum C."/>
            <person name="Birren B."/>
        </authorList>
    </citation>
    <scope>NUCLEOTIDE SEQUENCE [LARGE SCALE GENOMIC DNA]</scope>
    <source>
        <strain evidence="3 4">INRA-310</strain>
    </source>
</reference>
<dbReference type="PANTHER" id="PTHR46035">
    <property type="entry name" value="TETRATRICOPEPTIDE REPEAT PROTEIN 4"/>
    <property type="match status" value="1"/>
</dbReference>
<dbReference type="GO" id="GO:0005634">
    <property type="term" value="C:nucleus"/>
    <property type="evidence" value="ECO:0007669"/>
    <property type="project" value="TreeGrafter"/>
</dbReference>
<dbReference type="GeneID" id="20191229"/>
<dbReference type="Proteomes" id="UP000018817">
    <property type="component" value="Unassembled WGS sequence"/>
</dbReference>
<dbReference type="VEuPathDB" id="FungiDB:PPTG_22630"/>
<gene>
    <name evidence="3" type="ORF">PPTG_22630</name>
</gene>
<proteinExistence type="predicted"/>
<feature type="region of interest" description="Disordered" evidence="2">
    <location>
        <begin position="349"/>
        <end position="371"/>
    </location>
</feature>
<dbReference type="GO" id="GO:0006457">
    <property type="term" value="P:protein folding"/>
    <property type="evidence" value="ECO:0007669"/>
    <property type="project" value="TreeGrafter"/>
</dbReference>
<dbReference type="InterPro" id="IPR011990">
    <property type="entry name" value="TPR-like_helical_dom_sf"/>
</dbReference>
<dbReference type="OMA" id="YYFDSTH"/>
<protein>
    <submittedName>
        <fullName evidence="3">Uncharacterized protein</fullName>
    </submittedName>
</protein>
<dbReference type="GO" id="GO:0051879">
    <property type="term" value="F:Hsp90 protein binding"/>
    <property type="evidence" value="ECO:0007669"/>
    <property type="project" value="TreeGrafter"/>
</dbReference>
<keyword evidence="1" id="KW-0175">Coiled coil</keyword>
<feature type="region of interest" description="Disordered" evidence="2">
    <location>
        <begin position="1"/>
        <end position="29"/>
    </location>
</feature>
<evidence type="ECO:0000256" key="1">
    <source>
        <dbReference type="SAM" id="Coils"/>
    </source>
</evidence>
<sequence length="1618" mass="181988">MRACTLGQMTKMEDEQEVEQEQEGQRHSRCSSLLEEHSATELEQQFREAKTTIAVLTEQLKTAWETQQKLETELAEVRASTPQLMMELAVTQERLKVAEENQARLEKQLADSQGKVIIDIPRLETELAVAKEQLKAFDDKFKAMKLEHLLQLENITLQLKSMEEKHELQQRAENLLTKSKDREPEDLPTPEKLYLAPMMILPDMCNDLTCVTFVTGSSREAVDEKIQRLRGQILPGAKAILVESEEEADNIKQSIVDRGRELTQRKRNKNPKLAVEVEFHNEPNKLCTRHADDQATTREEFLRLFTLPFAPLGELVEHIIPEIATPEKTVDKELSSVVTTARLKKIVEKATPPASPTSGEEMAEEPRPSRIPSVRSWRQLVRGPNLRLSQRFGYSSDPATLLAFLASLSEGEQPVLLDDDSDEESGQTLPLSTQEGMVQRFKMMRARFVRPGGIVGEQMFAGHLCTSSMTLDGAKPTSELRSLQELKPMIGKELELGTTHRGRYLCGWVAVDDAFFGIASSSLILEDVTGYLVEIAAYGLVNTELPPHERQRVVAGKFPKGRPIVVLEPYYKVRMDGSEGVRIDQAEEIIPWRDVPTDLMSWKTLGNEFFSMMNSQYEGALACYRRTLKAVQSEVRMLAVLLTNIAACRVKTEDYVVSIQLSGAAVHLNPTYFKGWYRLASAMAKVEGDEYSDLLPERVVAQARKALPNLSLQEEKLLQNTLDDSTSHHTKHSQFCSYAEWCLKVADAGLLLTGGEKSGEAKTADEWRKEGSDYFAKGDFESAEKSYRNGVAAMTSCCQNVSVVLNNVAAVHLALHRDSSAEADEIPSIEAAVLNCTVAGIVDPLNHKAWLRRARCLETMGFSQEICVQDLYGIRANVVLNAVEPMKSSDQLKVFRRSLDAGIQKLIRSKSTEKESKSSREVQTEQHEEDLPCDVPAVEDYESIDQYIACLEGFVGRTRLAHAISKSQSNPRLQLLPLEMQMFFAHPPPGIHTEYPKLRGWPEGINTTLAQKLLYRAFLDASVNPWIDALRMRDGSFFRSLSCDDKIKRWHEAGAMEQLHAKNHGDIIDAREALSDYVPSYHAKTRSNFSNNVSRADIYYFDSTHVAIGFNDFSSLLAATLCKNSSRDEPLRYVGFEMSEFAVAKCKVVAYMLGCPSVSISSIMEVWLSSTWSATALKDFRDSLNVVLASLQEQEENPKVLSYLKHWASVEAISATEARSQFFSNLHKHSSRILPALCCFRRQIDRLDLTQYMLSGEIRVSSDVANLVEKEQPGATKTTTGSTKQSKKKRNRKKKSTKGTTAKPTSSAPLVGNLTMWNVPVGSPPLDDEIALNTVDFTNLVEDYVAREKKQKNSTKGLSVVDLFIIHILKNLHRLRGLILANQLAIEVNYGVVKAVRGDAVNDPVNQELLVRIAEMRPETISWSNLPDYFLLEDFHDLARRCSIYGDCMHYGYSTNWPAQVYGASIIDYDPKRGRVMIDAVLNSALGFSSEHRPVPPLPSMVDILTKENLDKLLFLPFREPPLDATAYVLAQMYNDDWIEHFVKKGESMTWASRFNCGFQMGTNNLAVKSPLYRSPCTLYMGWCYDPHVRLIEKDPFESNAIRHLEMLARSMVMNVGG</sequence>
<evidence type="ECO:0000313" key="4">
    <source>
        <dbReference type="Proteomes" id="UP000018817"/>
    </source>
</evidence>
<feature type="region of interest" description="Disordered" evidence="2">
    <location>
        <begin position="1269"/>
        <end position="1309"/>
    </location>
</feature>
<evidence type="ECO:0000256" key="2">
    <source>
        <dbReference type="SAM" id="MobiDB-lite"/>
    </source>
</evidence>
<accession>W2QER0</accession>
<dbReference type="OrthoDB" id="97095at2759"/>
<dbReference type="GO" id="GO:0030544">
    <property type="term" value="F:Hsp70 protein binding"/>
    <property type="evidence" value="ECO:0007669"/>
    <property type="project" value="TreeGrafter"/>
</dbReference>
<reference evidence="4" key="1">
    <citation type="submission" date="2011-12" db="EMBL/GenBank/DDBJ databases">
        <authorList>
            <consortium name="The Broad Institute Genome Sequencing Platform"/>
            <person name="Russ C."/>
            <person name="Tyler B."/>
            <person name="Panabieres F."/>
            <person name="Shan W."/>
            <person name="Tripathy S."/>
            <person name="Grunwald N."/>
            <person name="Machado M."/>
            <person name="Young S.K."/>
            <person name="Zeng Q."/>
            <person name="Gargeya S."/>
            <person name="Fitzgerald M."/>
            <person name="Haas B."/>
            <person name="Abouelleil A."/>
            <person name="Alvarado L."/>
            <person name="Arachchi H.M."/>
            <person name="Berlin A."/>
            <person name="Chapman S.B."/>
            <person name="Gearin G."/>
            <person name="Goldberg J."/>
            <person name="Griggs A."/>
            <person name="Gujja S."/>
            <person name="Hansen M."/>
            <person name="Heiman D."/>
            <person name="Howarth C."/>
            <person name="Larimer J."/>
            <person name="Lui A."/>
            <person name="MacDonald P.J.P."/>
            <person name="McCowen C."/>
            <person name="Montmayeur A."/>
            <person name="Murphy C."/>
            <person name="Neiman D."/>
            <person name="Pearson M."/>
            <person name="Priest M."/>
            <person name="Roberts A."/>
            <person name="Saif S."/>
            <person name="Shea T."/>
            <person name="Sisk P."/>
            <person name="Stolte C."/>
            <person name="Sykes S."/>
            <person name="Wortman J."/>
            <person name="Nusbaum C."/>
            <person name="Birren B."/>
        </authorList>
    </citation>
    <scope>NUCLEOTIDE SEQUENCE [LARGE SCALE GENOMIC DNA]</scope>
    <source>
        <strain evidence="4">INRA-310</strain>
    </source>
</reference>
<dbReference type="GO" id="GO:0005829">
    <property type="term" value="C:cytosol"/>
    <property type="evidence" value="ECO:0007669"/>
    <property type="project" value="TreeGrafter"/>
</dbReference>
<dbReference type="SUPFAM" id="SSF48452">
    <property type="entry name" value="TPR-like"/>
    <property type="match status" value="2"/>
</dbReference>
<dbReference type="Gene3D" id="1.25.40.10">
    <property type="entry name" value="Tetratricopeptide repeat domain"/>
    <property type="match status" value="2"/>
</dbReference>
<feature type="coiled-coil region" evidence="1">
    <location>
        <begin position="88"/>
        <end position="172"/>
    </location>
</feature>
<feature type="region of interest" description="Disordered" evidence="2">
    <location>
        <begin position="910"/>
        <end position="929"/>
    </location>
</feature>
<name>W2QER0_PHYN3</name>
<dbReference type="RefSeq" id="XP_008903734.1">
    <property type="nucleotide sequence ID" value="XM_008905486.1"/>
</dbReference>
<dbReference type="PANTHER" id="PTHR46035:SF1">
    <property type="entry name" value="TETRATRICOPEPTIDE REPEAT PROTEIN 4"/>
    <property type="match status" value="1"/>
</dbReference>
<dbReference type="STRING" id="761204.W2QER0"/>
<dbReference type="EMBL" id="KI669580">
    <property type="protein sequence ID" value="ETN11009.1"/>
    <property type="molecule type" value="Genomic_DNA"/>
</dbReference>